<dbReference type="SUPFAM" id="SSF47616">
    <property type="entry name" value="GST C-terminal domain-like"/>
    <property type="match status" value="1"/>
</dbReference>
<name>A0A1V9XTJ3_9ACAR</name>
<dbReference type="STRING" id="418985.A0A1V9XTJ3"/>
<dbReference type="SUPFAM" id="SSF52833">
    <property type="entry name" value="Thioredoxin-like"/>
    <property type="match status" value="1"/>
</dbReference>
<feature type="domain" description="GST N-terminal" evidence="2">
    <location>
        <begin position="1"/>
        <end position="82"/>
    </location>
</feature>
<dbReference type="CDD" id="cd03045">
    <property type="entry name" value="GST_N_Delta_Epsilon"/>
    <property type="match status" value="1"/>
</dbReference>
<organism evidence="4 5">
    <name type="scientific">Tropilaelaps mercedesae</name>
    <dbReference type="NCBI Taxonomy" id="418985"/>
    <lineage>
        <taxon>Eukaryota</taxon>
        <taxon>Metazoa</taxon>
        <taxon>Ecdysozoa</taxon>
        <taxon>Arthropoda</taxon>
        <taxon>Chelicerata</taxon>
        <taxon>Arachnida</taxon>
        <taxon>Acari</taxon>
        <taxon>Parasitiformes</taxon>
        <taxon>Mesostigmata</taxon>
        <taxon>Gamasina</taxon>
        <taxon>Dermanyssoidea</taxon>
        <taxon>Laelapidae</taxon>
        <taxon>Tropilaelaps</taxon>
    </lineage>
</organism>
<dbReference type="Gene3D" id="1.20.1050.10">
    <property type="match status" value="1"/>
</dbReference>
<evidence type="ECO:0000313" key="5">
    <source>
        <dbReference type="Proteomes" id="UP000192247"/>
    </source>
</evidence>
<dbReference type="PROSITE" id="PS50404">
    <property type="entry name" value="GST_NTER"/>
    <property type="match status" value="1"/>
</dbReference>
<dbReference type="EMBL" id="MNPL01004360">
    <property type="protein sequence ID" value="OQR76809.1"/>
    <property type="molecule type" value="Genomic_DNA"/>
</dbReference>
<accession>A0A1V9XTJ3</accession>
<comment type="caution">
    <text evidence="4">The sequence shown here is derived from an EMBL/GenBank/DDBJ whole genome shotgun (WGS) entry which is preliminary data.</text>
</comment>
<protein>
    <submittedName>
        <fullName evidence="4">Glutathione S-transferase 1</fullName>
    </submittedName>
</protein>
<dbReference type="FunCoup" id="A0A1V9XTJ3">
    <property type="interactions" value="409"/>
</dbReference>
<evidence type="ECO:0000256" key="1">
    <source>
        <dbReference type="ARBA" id="ARBA00011738"/>
    </source>
</evidence>
<dbReference type="InParanoid" id="A0A1V9XTJ3"/>
<dbReference type="Proteomes" id="UP000192247">
    <property type="component" value="Unassembled WGS sequence"/>
</dbReference>
<reference evidence="4 5" key="1">
    <citation type="journal article" date="2017" name="Gigascience">
        <title>Draft genome of the honey bee ectoparasitic mite, Tropilaelaps mercedesae, is shaped by the parasitic life history.</title>
        <authorList>
            <person name="Dong X."/>
            <person name="Armstrong S.D."/>
            <person name="Xia D."/>
            <person name="Makepeace B.L."/>
            <person name="Darby A.C."/>
            <person name="Kadowaki T."/>
        </authorList>
    </citation>
    <scope>NUCLEOTIDE SEQUENCE [LARGE SCALE GENOMIC DNA]</scope>
    <source>
        <strain evidence="4">Wuxi-XJTLU</strain>
    </source>
</reference>
<evidence type="ECO:0000259" key="3">
    <source>
        <dbReference type="PROSITE" id="PS50405"/>
    </source>
</evidence>
<evidence type="ECO:0000313" key="4">
    <source>
        <dbReference type="EMBL" id="OQR76809.1"/>
    </source>
</evidence>
<sequence>MAPTLYSDDVSPPCRAVLWTAKLIGLDLTVKNTSLFNKEHLTDDFLKINPGHTLPTLVDGRLKLAESRAICRYLINKYAPNHDLYPENPDLRAMIDRFLDFDLGSLYTSIAGYFYPVYFYGKSEFDEVLGNKIKSSLELLSVFLGDEKYLGGNKLCLGDVNVASSLSTLEVMGYDLTSFPKVEAYYNNLKTLKYFKEVHDNGITSFKSFVDKIKASKK</sequence>
<dbReference type="InterPro" id="IPR010987">
    <property type="entry name" value="Glutathione-S-Trfase_C-like"/>
</dbReference>
<dbReference type="Gene3D" id="3.40.30.10">
    <property type="entry name" value="Glutaredoxin"/>
    <property type="match status" value="1"/>
</dbReference>
<dbReference type="FunFam" id="3.40.30.10:FF:000208">
    <property type="entry name" value="glutathione S-transferase 1"/>
    <property type="match status" value="1"/>
</dbReference>
<keyword evidence="4" id="KW-0808">Transferase</keyword>
<dbReference type="InterPro" id="IPR004046">
    <property type="entry name" value="GST_C"/>
</dbReference>
<dbReference type="PANTHER" id="PTHR43969">
    <property type="entry name" value="GLUTATHIONE S TRANSFERASE D10, ISOFORM A-RELATED"/>
    <property type="match status" value="1"/>
</dbReference>
<dbReference type="SFLD" id="SFLDG00358">
    <property type="entry name" value="Main_(cytGST)"/>
    <property type="match status" value="1"/>
</dbReference>
<feature type="domain" description="GST C-terminal" evidence="3">
    <location>
        <begin position="88"/>
        <end position="209"/>
    </location>
</feature>
<evidence type="ECO:0000259" key="2">
    <source>
        <dbReference type="PROSITE" id="PS50404"/>
    </source>
</evidence>
<dbReference type="GO" id="GO:0006749">
    <property type="term" value="P:glutathione metabolic process"/>
    <property type="evidence" value="ECO:0007669"/>
    <property type="project" value="TreeGrafter"/>
</dbReference>
<comment type="subunit">
    <text evidence="1">Homodimer.</text>
</comment>
<dbReference type="PROSITE" id="PS50405">
    <property type="entry name" value="GST_CTER"/>
    <property type="match status" value="1"/>
</dbReference>
<dbReference type="AlphaFoldDB" id="A0A1V9XTJ3"/>
<dbReference type="Pfam" id="PF13417">
    <property type="entry name" value="GST_N_3"/>
    <property type="match status" value="1"/>
</dbReference>
<dbReference type="CDD" id="cd03177">
    <property type="entry name" value="GST_C_Delta_Epsilon"/>
    <property type="match status" value="1"/>
</dbReference>
<dbReference type="OrthoDB" id="37920at2759"/>
<dbReference type="InterPro" id="IPR036249">
    <property type="entry name" value="Thioredoxin-like_sf"/>
</dbReference>
<dbReference type="GO" id="GO:0004364">
    <property type="term" value="F:glutathione transferase activity"/>
    <property type="evidence" value="ECO:0007669"/>
    <property type="project" value="TreeGrafter"/>
</dbReference>
<proteinExistence type="predicted"/>
<dbReference type="SFLD" id="SFLDS00019">
    <property type="entry name" value="Glutathione_Transferase_(cytos"/>
    <property type="match status" value="1"/>
</dbReference>
<dbReference type="SFLD" id="SFLDG01153">
    <property type="entry name" value="Main.4:_Theta-like"/>
    <property type="match status" value="1"/>
</dbReference>
<dbReference type="FunFam" id="1.20.1050.10:FF:000007">
    <property type="entry name" value="Glutathione S-transferase 1-1"/>
    <property type="match status" value="1"/>
</dbReference>
<dbReference type="InterPro" id="IPR040079">
    <property type="entry name" value="Glutathione_S-Trfase"/>
</dbReference>
<dbReference type="Pfam" id="PF00043">
    <property type="entry name" value="GST_C"/>
    <property type="match status" value="1"/>
</dbReference>
<dbReference type="InterPro" id="IPR004045">
    <property type="entry name" value="Glutathione_S-Trfase_N"/>
</dbReference>
<dbReference type="PANTHER" id="PTHR43969:SF9">
    <property type="entry name" value="GLUTATHIONE S TRANSFERASE D10, ISOFORM A-RELATED"/>
    <property type="match status" value="1"/>
</dbReference>
<gene>
    <name evidence="4" type="ORF">BIW11_07535</name>
</gene>
<keyword evidence="5" id="KW-1185">Reference proteome</keyword>
<dbReference type="InterPro" id="IPR036282">
    <property type="entry name" value="Glutathione-S-Trfase_C_sf"/>
</dbReference>